<dbReference type="EMBL" id="WNTK01000003">
    <property type="protein sequence ID" value="KAG9487866.1"/>
    <property type="molecule type" value="Genomic_DNA"/>
</dbReference>
<accession>A0A8J6KD55</accession>
<proteinExistence type="predicted"/>
<gene>
    <name evidence="2" type="ORF">GDO78_007587</name>
</gene>
<sequence>MACIESNAESPETVTAVQEDQNKAEQQKTEIAVKENVSGETQSRDAPAEHKPKKIRRRSGSPDPLREGILPRKHQEKGGAEENLVEYMCPFSRQVSEP</sequence>
<feature type="compositionally biased region" description="Basic and acidic residues" evidence="1">
    <location>
        <begin position="20"/>
        <end position="33"/>
    </location>
</feature>
<feature type="region of interest" description="Disordered" evidence="1">
    <location>
        <begin position="1"/>
        <end position="84"/>
    </location>
</feature>
<evidence type="ECO:0000313" key="2">
    <source>
        <dbReference type="EMBL" id="KAG9487866.1"/>
    </source>
</evidence>
<keyword evidence="3" id="KW-1185">Reference proteome</keyword>
<evidence type="ECO:0000313" key="3">
    <source>
        <dbReference type="Proteomes" id="UP000770717"/>
    </source>
</evidence>
<dbReference type="Proteomes" id="UP000770717">
    <property type="component" value="Unassembled WGS sequence"/>
</dbReference>
<evidence type="ECO:0000256" key="1">
    <source>
        <dbReference type="SAM" id="MobiDB-lite"/>
    </source>
</evidence>
<reference evidence="2" key="1">
    <citation type="thesis" date="2020" institute="ProQuest LLC" country="789 East Eisenhower Parkway, Ann Arbor, MI, USA">
        <title>Comparative Genomics and Chromosome Evolution.</title>
        <authorList>
            <person name="Mudd A.B."/>
        </authorList>
    </citation>
    <scope>NUCLEOTIDE SEQUENCE</scope>
    <source>
        <strain evidence="2">HN-11 Male</strain>
        <tissue evidence="2">Kidney and liver</tissue>
    </source>
</reference>
<dbReference type="AlphaFoldDB" id="A0A8J6KD55"/>
<feature type="compositionally biased region" description="Polar residues" evidence="1">
    <location>
        <begin position="7"/>
        <end position="19"/>
    </location>
</feature>
<comment type="caution">
    <text evidence="2">The sequence shown here is derived from an EMBL/GenBank/DDBJ whole genome shotgun (WGS) entry which is preliminary data.</text>
</comment>
<name>A0A8J6KD55_ELECQ</name>
<protein>
    <submittedName>
        <fullName evidence="2">Uncharacterized protein</fullName>
    </submittedName>
</protein>
<organism evidence="2 3">
    <name type="scientific">Eleutherodactylus coqui</name>
    <name type="common">Puerto Rican coqui</name>
    <dbReference type="NCBI Taxonomy" id="57060"/>
    <lineage>
        <taxon>Eukaryota</taxon>
        <taxon>Metazoa</taxon>
        <taxon>Chordata</taxon>
        <taxon>Craniata</taxon>
        <taxon>Vertebrata</taxon>
        <taxon>Euteleostomi</taxon>
        <taxon>Amphibia</taxon>
        <taxon>Batrachia</taxon>
        <taxon>Anura</taxon>
        <taxon>Neobatrachia</taxon>
        <taxon>Hyloidea</taxon>
        <taxon>Eleutherodactylidae</taxon>
        <taxon>Eleutherodactylinae</taxon>
        <taxon>Eleutherodactylus</taxon>
        <taxon>Eleutherodactylus</taxon>
    </lineage>
</organism>